<keyword evidence="1" id="KW-0812">Transmembrane</keyword>
<protein>
    <submittedName>
        <fullName evidence="2">Uncharacterized protein</fullName>
    </submittedName>
</protein>
<evidence type="ECO:0000313" key="2">
    <source>
        <dbReference type="EMBL" id="GAH57658.1"/>
    </source>
</evidence>
<sequence length="89" mass="9785">MKERIFLLVVFGIVLGIFLIPYILGQTQLFFEDWEAGDFADWSNTGWTIETSPAIGTNSAGCLAKVNCDMWTIVSADTSSAETVNVSFL</sequence>
<name>X1IJC0_9ZZZZ</name>
<keyword evidence="1" id="KW-1133">Transmembrane helix</keyword>
<comment type="caution">
    <text evidence="2">The sequence shown here is derived from an EMBL/GenBank/DDBJ whole genome shotgun (WGS) entry which is preliminary data.</text>
</comment>
<keyword evidence="1" id="KW-0472">Membrane</keyword>
<feature type="transmembrane region" description="Helical" evidence="1">
    <location>
        <begin position="5"/>
        <end position="24"/>
    </location>
</feature>
<organism evidence="2">
    <name type="scientific">marine sediment metagenome</name>
    <dbReference type="NCBI Taxonomy" id="412755"/>
    <lineage>
        <taxon>unclassified sequences</taxon>
        <taxon>metagenomes</taxon>
        <taxon>ecological metagenomes</taxon>
    </lineage>
</organism>
<evidence type="ECO:0000256" key="1">
    <source>
        <dbReference type="SAM" id="Phobius"/>
    </source>
</evidence>
<gene>
    <name evidence="2" type="ORF">S03H2_28564</name>
</gene>
<reference evidence="2" key="1">
    <citation type="journal article" date="2014" name="Front. Microbiol.">
        <title>High frequency of phylogenetically diverse reductive dehalogenase-homologous genes in deep subseafloor sedimentary metagenomes.</title>
        <authorList>
            <person name="Kawai M."/>
            <person name="Futagami T."/>
            <person name="Toyoda A."/>
            <person name="Takaki Y."/>
            <person name="Nishi S."/>
            <person name="Hori S."/>
            <person name="Arai W."/>
            <person name="Tsubouchi T."/>
            <person name="Morono Y."/>
            <person name="Uchiyama I."/>
            <person name="Ito T."/>
            <person name="Fujiyama A."/>
            <person name="Inagaki F."/>
            <person name="Takami H."/>
        </authorList>
    </citation>
    <scope>NUCLEOTIDE SEQUENCE</scope>
    <source>
        <strain evidence="2">Expedition CK06-06</strain>
    </source>
</reference>
<accession>X1IJC0</accession>
<feature type="non-terminal residue" evidence="2">
    <location>
        <position position="89"/>
    </location>
</feature>
<dbReference type="EMBL" id="BARU01017211">
    <property type="protein sequence ID" value="GAH57658.1"/>
    <property type="molecule type" value="Genomic_DNA"/>
</dbReference>
<proteinExistence type="predicted"/>
<dbReference type="AlphaFoldDB" id="X1IJC0"/>